<dbReference type="AlphaFoldDB" id="A0A6A4R5N1"/>
<evidence type="ECO:0000313" key="2">
    <source>
        <dbReference type="Proteomes" id="UP000447434"/>
    </source>
</evidence>
<keyword evidence="2" id="KW-1185">Reference proteome</keyword>
<dbReference type="Proteomes" id="UP000447434">
    <property type="component" value="Chromosome 1"/>
</dbReference>
<dbReference type="InterPro" id="IPR012870">
    <property type="entry name" value="DUF1666"/>
</dbReference>
<keyword evidence="1" id="KW-0689">Ribosomal protein</keyword>
<gene>
    <name evidence="1" type="ORF">Lalb_Chr01g0012171</name>
</gene>
<evidence type="ECO:0000313" key="1">
    <source>
        <dbReference type="EMBL" id="KAE9621291.1"/>
    </source>
</evidence>
<name>A0A6A4R5N1_LUPAL</name>
<dbReference type="EMBL" id="WOCE01000001">
    <property type="protein sequence ID" value="KAE9621291.1"/>
    <property type="molecule type" value="Genomic_DNA"/>
</dbReference>
<reference evidence="2" key="1">
    <citation type="journal article" date="2020" name="Nat. Commun.">
        <title>Genome sequence of the cluster root forming white lupin.</title>
        <authorList>
            <person name="Hufnagel B."/>
            <person name="Marques A."/>
            <person name="Soriano A."/>
            <person name="Marques L."/>
            <person name="Divol F."/>
            <person name="Doumas P."/>
            <person name="Sallet E."/>
            <person name="Mancinotti D."/>
            <person name="Carrere S."/>
            <person name="Marande W."/>
            <person name="Arribat S."/>
            <person name="Keller J."/>
            <person name="Huneau C."/>
            <person name="Blein T."/>
            <person name="Aime D."/>
            <person name="Laguerre M."/>
            <person name="Taylor J."/>
            <person name="Schubert V."/>
            <person name="Nelson M."/>
            <person name="Geu-Flores F."/>
            <person name="Crespi M."/>
            <person name="Gallardo-Guerrero K."/>
            <person name="Delaux P.-M."/>
            <person name="Salse J."/>
            <person name="Berges H."/>
            <person name="Guyot R."/>
            <person name="Gouzy J."/>
            <person name="Peret B."/>
        </authorList>
    </citation>
    <scope>NUCLEOTIDE SEQUENCE [LARGE SCALE GENOMIC DNA]</scope>
    <source>
        <strain evidence="2">cv. Amiga</strain>
    </source>
</reference>
<proteinExistence type="predicted"/>
<dbReference type="Pfam" id="PF07891">
    <property type="entry name" value="DUF1666"/>
    <property type="match status" value="1"/>
</dbReference>
<sequence length="194" mass="23069">MEDEPFQGPRVEYYARNRYVMHNLLQVPVIREDKSNDKKECRKGEEDKDAITSDILVEILEESIRTIWLFIKADKDTHRLSPKGLSETQVKLQDPADFELLVEIQKDLQKKEKRLRDILRSGSCILKKFKKCHEDEMDQVLCFFSQVDIKLVWRVLEMSRITTDQLTWCHSKLNKINFVNERIHVEQSLLFFPS</sequence>
<dbReference type="GO" id="GO:0005840">
    <property type="term" value="C:ribosome"/>
    <property type="evidence" value="ECO:0007669"/>
    <property type="project" value="UniProtKB-KW"/>
</dbReference>
<accession>A0A6A4R5N1</accession>
<organism evidence="1 2">
    <name type="scientific">Lupinus albus</name>
    <name type="common">White lupine</name>
    <name type="synonym">Lupinus termis</name>
    <dbReference type="NCBI Taxonomy" id="3870"/>
    <lineage>
        <taxon>Eukaryota</taxon>
        <taxon>Viridiplantae</taxon>
        <taxon>Streptophyta</taxon>
        <taxon>Embryophyta</taxon>
        <taxon>Tracheophyta</taxon>
        <taxon>Spermatophyta</taxon>
        <taxon>Magnoliopsida</taxon>
        <taxon>eudicotyledons</taxon>
        <taxon>Gunneridae</taxon>
        <taxon>Pentapetalae</taxon>
        <taxon>rosids</taxon>
        <taxon>fabids</taxon>
        <taxon>Fabales</taxon>
        <taxon>Fabaceae</taxon>
        <taxon>Papilionoideae</taxon>
        <taxon>50 kb inversion clade</taxon>
        <taxon>genistoids sensu lato</taxon>
        <taxon>core genistoids</taxon>
        <taxon>Genisteae</taxon>
        <taxon>Lupinus</taxon>
    </lineage>
</organism>
<dbReference type="OrthoDB" id="772197at2759"/>
<protein>
    <submittedName>
        <fullName evidence="1">Putative ribosomal protein L34Ae</fullName>
    </submittedName>
</protein>
<dbReference type="PANTHER" id="PTHR46741:SF2">
    <property type="entry name" value="RIBOSOMAL PROTEIN L34AE"/>
    <property type="match status" value="1"/>
</dbReference>
<dbReference type="PANTHER" id="PTHR46741">
    <property type="entry name" value="OS09G0413600 PROTEIN"/>
    <property type="match status" value="1"/>
</dbReference>
<keyword evidence="1" id="KW-0687">Ribonucleoprotein</keyword>
<comment type="caution">
    <text evidence="1">The sequence shown here is derived from an EMBL/GenBank/DDBJ whole genome shotgun (WGS) entry which is preliminary data.</text>
</comment>